<dbReference type="RefSeq" id="WP_144309792.1">
    <property type="nucleotide sequence ID" value="NZ_VMNK01000010.1"/>
</dbReference>
<comment type="caution">
    <text evidence="1">The sequence shown here is derived from an EMBL/GenBank/DDBJ whole genome shotgun (WGS) entry which is preliminary data.</text>
</comment>
<name>A0A557QSI9_9RHOO</name>
<evidence type="ECO:0000313" key="1">
    <source>
        <dbReference type="EMBL" id="TVO55882.1"/>
    </source>
</evidence>
<dbReference type="EMBL" id="VMNK01000010">
    <property type="protein sequence ID" value="TVO55882.1"/>
    <property type="molecule type" value="Genomic_DNA"/>
</dbReference>
<dbReference type="AlphaFoldDB" id="A0A557QSI9"/>
<evidence type="ECO:0000313" key="2">
    <source>
        <dbReference type="Proteomes" id="UP000319502"/>
    </source>
</evidence>
<proteinExistence type="predicted"/>
<organism evidence="1 2">
    <name type="scientific">Denitromonas halophila</name>
    <dbReference type="NCBI Taxonomy" id="1629404"/>
    <lineage>
        <taxon>Bacteria</taxon>
        <taxon>Pseudomonadati</taxon>
        <taxon>Pseudomonadota</taxon>
        <taxon>Betaproteobacteria</taxon>
        <taxon>Rhodocyclales</taxon>
        <taxon>Zoogloeaceae</taxon>
        <taxon>Denitromonas</taxon>
    </lineage>
</organism>
<accession>A0A557QSI9</accession>
<reference evidence="1 2" key="1">
    <citation type="submission" date="2019-07" db="EMBL/GenBank/DDBJ databases">
        <title>The pathways for chlorine oxyanion respiration interact through the shared metabolite chlorate.</title>
        <authorList>
            <person name="Barnum T.P."/>
            <person name="Cheng Y."/>
            <person name="Hill K.A."/>
            <person name="Lucas L.N."/>
            <person name="Carlson H.K."/>
            <person name="Coates J.D."/>
        </authorList>
    </citation>
    <scope>NUCLEOTIDE SEQUENCE [LARGE SCALE GENOMIC DNA]</scope>
    <source>
        <strain evidence="1 2">SFB-3</strain>
    </source>
</reference>
<sequence length="310" mass="35021">MQTIHSHLDASFAALFGVQETPTAVDAYLVHDDKPIETVSPSVELTVAQRFESLWQKGCLAIDEAAAARNQFRSEEAALFKELGHPRYSVLGTVSPCECESDKDSLAKGMFDALIWLASKQFGSDGSEVPIDRHDIHEKLYADEHLSHKTFHADALWELLERTYGGDNGKRLALEKLATEFYRAFGLSRQDKVEVKGGYTIINLHAYCDSFDKKYGRNRLSYSSQESLVSAFRLMAQVMNWASLDDLAEAIVGFAKDLSYRDDLVSRARFNLGDKSEVIVITYLNRFEVRMNQQVAEQVQIFLGNYLKLE</sequence>
<protein>
    <submittedName>
        <fullName evidence="1">Uncharacterized protein</fullName>
    </submittedName>
</protein>
<dbReference type="OrthoDB" id="9094655at2"/>
<gene>
    <name evidence="1" type="ORF">FHP91_11750</name>
</gene>
<dbReference type="Proteomes" id="UP000319502">
    <property type="component" value="Unassembled WGS sequence"/>
</dbReference>
<keyword evidence="2" id="KW-1185">Reference proteome</keyword>